<dbReference type="PANTHER" id="PTHR43346">
    <property type="entry name" value="LIGAND BINDING DOMAIN PROTEIN, PUTATIVE (AFU_ORTHOLOGUE AFUA_6G14370)-RELATED"/>
    <property type="match status" value="1"/>
</dbReference>
<dbReference type="PANTHER" id="PTHR43346:SF1">
    <property type="entry name" value="QUERCETIN 2,3-DIOXYGENASE-RELATED"/>
    <property type="match status" value="1"/>
</dbReference>
<dbReference type="STRING" id="158190.SpiGrapes_1428"/>
<dbReference type="InterPro" id="IPR011051">
    <property type="entry name" value="RmlC_Cupin_sf"/>
</dbReference>
<sequence length="109" mass="12234">MKKCYVMNREPKVIKNFPGAISQIVFDEENSPITGFSAMVNEFQNTEFLPFGIHEDNEGFFVLEGTGSMIVADEEFAISAGFSMIVPAHTVHAIRKTGEAKLKIFLFHF</sequence>
<dbReference type="RefSeq" id="WP_014270088.1">
    <property type="nucleotide sequence ID" value="NC_016633.1"/>
</dbReference>
<dbReference type="Proteomes" id="UP000005632">
    <property type="component" value="Chromosome"/>
</dbReference>
<dbReference type="AlphaFoldDB" id="G8QUK6"/>
<dbReference type="KEGG" id="sgp:SpiGrapes_1428"/>
<evidence type="ECO:0000313" key="2">
    <source>
        <dbReference type="EMBL" id="AEV29239.1"/>
    </source>
</evidence>
<dbReference type="Pfam" id="PF07883">
    <property type="entry name" value="Cupin_2"/>
    <property type="match status" value="1"/>
</dbReference>
<accession>G8QUK6</accession>
<gene>
    <name evidence="2" type="ordered locus">SpiGrapes_1428</name>
</gene>
<feature type="domain" description="Cupin type-2" evidence="1">
    <location>
        <begin position="53"/>
        <end position="105"/>
    </location>
</feature>
<dbReference type="InterPro" id="IPR014710">
    <property type="entry name" value="RmlC-like_jellyroll"/>
</dbReference>
<dbReference type="InterPro" id="IPR013096">
    <property type="entry name" value="Cupin_2"/>
</dbReference>
<dbReference type="SUPFAM" id="SSF51182">
    <property type="entry name" value="RmlC-like cupins"/>
    <property type="match status" value="1"/>
</dbReference>
<dbReference type="InterPro" id="IPR052538">
    <property type="entry name" value="Flavonoid_dioxygenase-like"/>
</dbReference>
<proteinExistence type="predicted"/>
<keyword evidence="3" id="KW-1185">Reference proteome</keyword>
<dbReference type="Gene3D" id="2.60.120.10">
    <property type="entry name" value="Jelly Rolls"/>
    <property type="match status" value="1"/>
</dbReference>
<reference evidence="2 3" key="1">
    <citation type="submission" date="2011-11" db="EMBL/GenBank/DDBJ databases">
        <title>Complete sequence of Spirochaeta sp. grapes.</title>
        <authorList>
            <consortium name="US DOE Joint Genome Institute"/>
            <person name="Lucas S."/>
            <person name="Han J."/>
            <person name="Lapidus A."/>
            <person name="Cheng J.-F."/>
            <person name="Goodwin L."/>
            <person name="Pitluck S."/>
            <person name="Peters L."/>
            <person name="Ovchinnikova G."/>
            <person name="Munk A.C."/>
            <person name="Detter J.C."/>
            <person name="Han C."/>
            <person name="Tapia R."/>
            <person name="Land M."/>
            <person name="Hauser L."/>
            <person name="Kyrpides N."/>
            <person name="Ivanova N."/>
            <person name="Pagani I."/>
            <person name="Ritalahtilisa K."/>
            <person name="Loeffler F."/>
            <person name="Woyke T."/>
        </authorList>
    </citation>
    <scope>NUCLEOTIDE SEQUENCE [LARGE SCALE GENOMIC DNA]</scope>
    <source>
        <strain evidence="3">ATCC BAA-1885 / DSM 22778 / Grapes</strain>
    </source>
</reference>
<dbReference type="eggNOG" id="COG0662">
    <property type="taxonomic scope" value="Bacteria"/>
</dbReference>
<dbReference type="OrthoDB" id="9797047at2"/>
<dbReference type="HOGENOM" id="CLU_2153283_0_0_12"/>
<name>G8QUK6_SPHPG</name>
<organism evidence="2 3">
    <name type="scientific">Sphaerochaeta pleomorpha (strain ATCC BAA-1885 / DSM 22778 / Grapes)</name>
    <dbReference type="NCBI Taxonomy" id="158190"/>
    <lineage>
        <taxon>Bacteria</taxon>
        <taxon>Pseudomonadati</taxon>
        <taxon>Spirochaetota</taxon>
        <taxon>Spirochaetia</taxon>
        <taxon>Spirochaetales</taxon>
        <taxon>Sphaerochaetaceae</taxon>
        <taxon>Sphaerochaeta</taxon>
    </lineage>
</organism>
<evidence type="ECO:0000259" key="1">
    <source>
        <dbReference type="Pfam" id="PF07883"/>
    </source>
</evidence>
<dbReference type="EMBL" id="CP003155">
    <property type="protein sequence ID" value="AEV29239.1"/>
    <property type="molecule type" value="Genomic_DNA"/>
</dbReference>
<protein>
    <submittedName>
        <fullName evidence="2">Cupin domain-containing protein</fullName>
    </submittedName>
</protein>
<evidence type="ECO:0000313" key="3">
    <source>
        <dbReference type="Proteomes" id="UP000005632"/>
    </source>
</evidence>